<name>A0A1Y1SEG3_9GAMM</name>
<feature type="domain" description="Thioredoxin" evidence="2">
    <location>
        <begin position="33"/>
        <end position="173"/>
    </location>
</feature>
<organism evidence="3 4">
    <name type="scientific">Oceanococcus atlanticus</name>
    <dbReference type="NCBI Taxonomy" id="1317117"/>
    <lineage>
        <taxon>Bacteria</taxon>
        <taxon>Pseudomonadati</taxon>
        <taxon>Pseudomonadota</taxon>
        <taxon>Gammaproteobacteria</taxon>
        <taxon>Chromatiales</taxon>
        <taxon>Oceanococcaceae</taxon>
        <taxon>Oceanococcus</taxon>
    </lineage>
</organism>
<keyword evidence="1" id="KW-0676">Redox-active center</keyword>
<dbReference type="GO" id="GO:0016209">
    <property type="term" value="F:antioxidant activity"/>
    <property type="evidence" value="ECO:0007669"/>
    <property type="project" value="InterPro"/>
</dbReference>
<evidence type="ECO:0000313" key="3">
    <source>
        <dbReference type="EMBL" id="ORE87387.1"/>
    </source>
</evidence>
<dbReference type="EMBL" id="AQQV01000002">
    <property type="protein sequence ID" value="ORE87387.1"/>
    <property type="molecule type" value="Genomic_DNA"/>
</dbReference>
<dbReference type="InterPro" id="IPR013766">
    <property type="entry name" value="Thioredoxin_domain"/>
</dbReference>
<dbReference type="PANTHER" id="PTHR42852:SF13">
    <property type="entry name" value="PROTEIN DIPZ"/>
    <property type="match status" value="1"/>
</dbReference>
<dbReference type="Gene3D" id="3.40.30.10">
    <property type="entry name" value="Glutaredoxin"/>
    <property type="match status" value="1"/>
</dbReference>
<sequence length="173" mass="18817">MKALTYAVIAALALGLGFVLGGMRHNHGHGADDSSPMPAPAFSLIDLNGEAHTPERYRGQLLLINFWATWCTPCVLEMPRLDAAYQQYAEQGLAILGPALDDSAAVSAFLKDNPISYPVTVGDQALFSLMDEFGDTLGALPFSVLIDRQGLIVERHWGELTQAQLDELLETYL</sequence>
<dbReference type="InterPro" id="IPR050553">
    <property type="entry name" value="Thioredoxin_ResA/DsbE_sf"/>
</dbReference>
<evidence type="ECO:0000256" key="1">
    <source>
        <dbReference type="ARBA" id="ARBA00023284"/>
    </source>
</evidence>
<dbReference type="InterPro" id="IPR036249">
    <property type="entry name" value="Thioredoxin-like_sf"/>
</dbReference>
<dbReference type="InterPro" id="IPR017937">
    <property type="entry name" value="Thioredoxin_CS"/>
</dbReference>
<keyword evidence="4" id="KW-1185">Reference proteome</keyword>
<dbReference type="AlphaFoldDB" id="A0A1Y1SEG3"/>
<dbReference type="SUPFAM" id="SSF52833">
    <property type="entry name" value="Thioredoxin-like"/>
    <property type="match status" value="1"/>
</dbReference>
<accession>A0A1Y1SEG3</accession>
<dbReference type="InterPro" id="IPR000866">
    <property type="entry name" value="AhpC/TSA"/>
</dbReference>
<proteinExistence type="predicted"/>
<comment type="caution">
    <text evidence="3">The sequence shown here is derived from an EMBL/GenBank/DDBJ whole genome shotgun (WGS) entry which is preliminary data.</text>
</comment>
<dbReference type="PANTHER" id="PTHR42852">
    <property type="entry name" value="THIOL:DISULFIDE INTERCHANGE PROTEIN DSBE"/>
    <property type="match status" value="1"/>
</dbReference>
<reference evidence="3 4" key="1">
    <citation type="submission" date="2013-04" db="EMBL/GenBank/DDBJ databases">
        <title>Oceanococcus atlanticus 22II-S10r2 Genome Sequencing.</title>
        <authorList>
            <person name="Lai Q."/>
            <person name="Li G."/>
            <person name="Shao Z."/>
        </authorList>
    </citation>
    <scope>NUCLEOTIDE SEQUENCE [LARGE SCALE GENOMIC DNA]</scope>
    <source>
        <strain evidence="3 4">22II-S10r2</strain>
    </source>
</reference>
<evidence type="ECO:0000259" key="2">
    <source>
        <dbReference type="PROSITE" id="PS51352"/>
    </source>
</evidence>
<dbReference type="STRING" id="1317117.ATO7_10107"/>
<dbReference type="RefSeq" id="WP_083561626.1">
    <property type="nucleotide sequence ID" value="NZ_AQQV01000002.1"/>
</dbReference>
<dbReference type="Proteomes" id="UP000192342">
    <property type="component" value="Unassembled WGS sequence"/>
</dbReference>
<dbReference type="OrthoDB" id="9788279at2"/>
<dbReference type="PROSITE" id="PS51352">
    <property type="entry name" value="THIOREDOXIN_2"/>
    <property type="match status" value="1"/>
</dbReference>
<evidence type="ECO:0000313" key="4">
    <source>
        <dbReference type="Proteomes" id="UP000192342"/>
    </source>
</evidence>
<protein>
    <submittedName>
        <fullName evidence="3">Thioredoxin</fullName>
    </submittedName>
</protein>
<dbReference type="GO" id="GO:0015036">
    <property type="term" value="F:disulfide oxidoreductase activity"/>
    <property type="evidence" value="ECO:0007669"/>
    <property type="project" value="UniProtKB-ARBA"/>
</dbReference>
<dbReference type="PROSITE" id="PS00194">
    <property type="entry name" value="THIOREDOXIN_1"/>
    <property type="match status" value="1"/>
</dbReference>
<dbReference type="CDD" id="cd02966">
    <property type="entry name" value="TlpA_like_family"/>
    <property type="match status" value="1"/>
</dbReference>
<dbReference type="Pfam" id="PF00578">
    <property type="entry name" value="AhpC-TSA"/>
    <property type="match status" value="1"/>
</dbReference>
<gene>
    <name evidence="3" type="ORF">ATO7_10107</name>
</gene>